<name>A0AC35FQG7_9BILA</name>
<evidence type="ECO:0000313" key="1">
    <source>
        <dbReference type="Proteomes" id="UP000887580"/>
    </source>
</evidence>
<organism evidence="1 2">
    <name type="scientific">Panagrolaimus sp. PS1159</name>
    <dbReference type="NCBI Taxonomy" id="55785"/>
    <lineage>
        <taxon>Eukaryota</taxon>
        <taxon>Metazoa</taxon>
        <taxon>Ecdysozoa</taxon>
        <taxon>Nematoda</taxon>
        <taxon>Chromadorea</taxon>
        <taxon>Rhabditida</taxon>
        <taxon>Tylenchina</taxon>
        <taxon>Panagrolaimomorpha</taxon>
        <taxon>Panagrolaimoidea</taxon>
        <taxon>Panagrolaimidae</taxon>
        <taxon>Panagrolaimus</taxon>
    </lineage>
</organism>
<protein>
    <submittedName>
        <fullName evidence="2">C2H2-type domain-containing protein</fullName>
    </submittedName>
</protein>
<sequence>MSSQDNVIVISDDEDEEEEKYVKIHYQDSEKFLEVFLEGNRNILFNYITCMDSKIDALIIEKEGSKRIVKLVKDGFMKEPKEKWKSVNVYAVLKREHNDALNGNLTGQNKNKMIKSETTTTVLTDRHPCSFPSSSNFPTNGNKAPPVLNGRQPDYSRSLPSSSNFQTNDNKVMAEALTVSTPGQSNNHEPPHPTQSSTSKHKNDNTSQVLNTVTVFDDSDDDEGDTGSDNDVDESADKEDGGASDNCLEEPTDDKLFSVYKVSSLAALKVKLCRGYSEYYDTFDAVLNRFKRTMIANPNNEIVRLMHFAQTSSISMHSLDLNAKDCCELCEKRLILKHLVSSEHAEKYQQKYNADPPEIATLLGRQIYRRYIDPLVLASLNIFKFKKMEESSTFFVPGSCEKLIVFKYILINRLLQGTLVMRKGFSFKKLIFLRNNLGHRCLKRIFTTKSFECRGCKSFSNSLHDYLQHILSDNHLQKALNQEELYNICKATFMIHRTPTGYQFLTMEELSRKRQHSSQNIQNGISKRHKKS</sequence>
<reference evidence="2" key="1">
    <citation type="submission" date="2022-11" db="UniProtKB">
        <authorList>
            <consortium name="WormBaseParasite"/>
        </authorList>
    </citation>
    <scope>IDENTIFICATION</scope>
</reference>
<evidence type="ECO:0000313" key="2">
    <source>
        <dbReference type="WBParaSite" id="PS1159_v2.g19816.t1"/>
    </source>
</evidence>
<proteinExistence type="predicted"/>
<accession>A0AC35FQG7</accession>
<dbReference type="Proteomes" id="UP000887580">
    <property type="component" value="Unplaced"/>
</dbReference>
<dbReference type="WBParaSite" id="PS1159_v2.g19816.t1">
    <property type="protein sequence ID" value="PS1159_v2.g19816.t1"/>
    <property type="gene ID" value="PS1159_v2.g19816"/>
</dbReference>